<dbReference type="InterPro" id="IPR002837">
    <property type="entry name" value="DUF123"/>
</dbReference>
<proteinExistence type="predicted"/>
<dbReference type="Pfam" id="PF01986">
    <property type="entry name" value="DUF123"/>
    <property type="match status" value="1"/>
</dbReference>
<keyword evidence="1" id="KW-0378">Hydrolase</keyword>
<evidence type="ECO:0000313" key="1">
    <source>
        <dbReference type="EMBL" id="SNB61896.1"/>
    </source>
</evidence>
<dbReference type="RefSeq" id="WP_088570660.1">
    <property type="nucleotide sequence ID" value="NZ_FYEK01000020.1"/>
</dbReference>
<reference evidence="2" key="1">
    <citation type="submission" date="2017-06" db="EMBL/GenBank/DDBJ databases">
        <authorList>
            <person name="Varghese N."/>
            <person name="Submissions S."/>
        </authorList>
    </citation>
    <scope>NUCLEOTIDE SEQUENCE [LARGE SCALE GENOMIC DNA]</scope>
    <source>
        <strain evidence="2">JAD2</strain>
    </source>
</reference>
<dbReference type="OrthoDB" id="9802365at2"/>
<evidence type="ECO:0000313" key="2">
    <source>
        <dbReference type="Proteomes" id="UP000197025"/>
    </source>
</evidence>
<dbReference type="PANTHER" id="PTHR37460">
    <property type="entry name" value="ENDONUCLEASE III"/>
    <property type="match status" value="1"/>
</dbReference>
<name>A0A212QR77_9CHLR</name>
<accession>A0A212QR77</accession>
<dbReference type="AlphaFoldDB" id="A0A212QR77"/>
<dbReference type="Proteomes" id="UP000197025">
    <property type="component" value="Unassembled WGS sequence"/>
</dbReference>
<sequence>MKAARGVYVLWLEAWGEVVIGRLGRWPLAGTYAYVGSARGPGGFQRLERHRRVAEGRSSTRRWHIDYLLTAGQWRGAFVRETEDPAAECALARALAEHLPPAIPHFGSSDCRCPTHLFAVPDPEGFLQLLAAQGLRAFPEREDAGVRSAWMR</sequence>
<dbReference type="InParanoid" id="A0A212QR77"/>
<dbReference type="PANTHER" id="PTHR37460:SF1">
    <property type="entry name" value="ENDONUCLEASE III"/>
    <property type="match status" value="1"/>
</dbReference>
<gene>
    <name evidence="1" type="ORF">SAMN02746019_00027400</name>
</gene>
<keyword evidence="2" id="KW-1185">Reference proteome</keyword>
<organism evidence="1 2">
    <name type="scientific">Thermoflexus hugenholtzii JAD2</name>
    <dbReference type="NCBI Taxonomy" id="877466"/>
    <lineage>
        <taxon>Bacteria</taxon>
        <taxon>Bacillati</taxon>
        <taxon>Chloroflexota</taxon>
        <taxon>Thermoflexia</taxon>
        <taxon>Thermoflexales</taxon>
        <taxon>Thermoflexaceae</taxon>
        <taxon>Thermoflexus</taxon>
    </lineage>
</organism>
<dbReference type="EMBL" id="FYEK01000020">
    <property type="protein sequence ID" value="SNB61896.1"/>
    <property type="molecule type" value="Genomic_DNA"/>
</dbReference>
<keyword evidence="1" id="KW-0540">Nuclease</keyword>
<dbReference type="GO" id="GO:0004519">
    <property type="term" value="F:endonuclease activity"/>
    <property type="evidence" value="ECO:0007669"/>
    <property type="project" value="UniProtKB-KW"/>
</dbReference>
<keyword evidence="1" id="KW-0255">Endonuclease</keyword>
<protein>
    <submittedName>
        <fullName evidence="1">Uri superfamily endonuclease</fullName>
    </submittedName>
</protein>
<dbReference type="CDD" id="cd10441">
    <property type="entry name" value="GIY-YIG_COG1833"/>
    <property type="match status" value="1"/>
</dbReference>